<evidence type="ECO:0000313" key="2">
    <source>
        <dbReference type="Proteomes" id="UP000293874"/>
    </source>
</evidence>
<dbReference type="OrthoDB" id="675241at2"/>
<accession>A0A4V2F0Z0</accession>
<dbReference type="EMBL" id="SGXA01000002">
    <property type="protein sequence ID" value="RZS71801.1"/>
    <property type="molecule type" value="Genomic_DNA"/>
</dbReference>
<evidence type="ECO:0000313" key="1">
    <source>
        <dbReference type="EMBL" id="RZS71801.1"/>
    </source>
</evidence>
<gene>
    <name evidence="1" type="ORF">EV199_3714</name>
</gene>
<protein>
    <submittedName>
        <fullName evidence="1">Uncharacterized protein</fullName>
    </submittedName>
</protein>
<comment type="caution">
    <text evidence="1">The sequence shown here is derived from an EMBL/GenBank/DDBJ whole genome shotgun (WGS) entry which is preliminary data.</text>
</comment>
<dbReference type="Proteomes" id="UP000293874">
    <property type="component" value="Unassembled WGS sequence"/>
</dbReference>
<name>A0A4V2F0Z0_9BACT</name>
<reference evidence="1 2" key="1">
    <citation type="submission" date="2019-02" db="EMBL/GenBank/DDBJ databases">
        <title>Genomic Encyclopedia of Type Strains, Phase IV (KMG-IV): sequencing the most valuable type-strain genomes for metagenomic binning, comparative biology and taxonomic classification.</title>
        <authorList>
            <person name="Goeker M."/>
        </authorList>
    </citation>
    <scope>NUCLEOTIDE SEQUENCE [LARGE SCALE GENOMIC DNA]</scope>
    <source>
        <strain evidence="1 2">DSM 18116</strain>
    </source>
</reference>
<keyword evidence="2" id="KW-1185">Reference proteome</keyword>
<organism evidence="1 2">
    <name type="scientific">Pseudobacter ginsenosidimutans</name>
    <dbReference type="NCBI Taxonomy" id="661488"/>
    <lineage>
        <taxon>Bacteria</taxon>
        <taxon>Pseudomonadati</taxon>
        <taxon>Bacteroidota</taxon>
        <taxon>Chitinophagia</taxon>
        <taxon>Chitinophagales</taxon>
        <taxon>Chitinophagaceae</taxon>
        <taxon>Pseudobacter</taxon>
    </lineage>
</organism>
<sequence length="89" mass="9885">MKNRKVKTSTQTFDIVFEGQPVTVNATMYETHNTEARYRVSINGSPVYIFGWDSQKNRLAAIDSGNAVMAMPPLVEAAIGQELYNKMAA</sequence>
<dbReference type="AlphaFoldDB" id="A0A4V2F0Z0"/>
<proteinExistence type="predicted"/>
<dbReference type="RefSeq" id="WP_130542275.1">
    <property type="nucleotide sequence ID" value="NZ_CP042431.1"/>
</dbReference>